<organism evidence="1 2">
    <name type="scientific">Coleofasciculus chthonoplastes PCC 7420</name>
    <dbReference type="NCBI Taxonomy" id="118168"/>
    <lineage>
        <taxon>Bacteria</taxon>
        <taxon>Bacillati</taxon>
        <taxon>Cyanobacteriota</taxon>
        <taxon>Cyanophyceae</taxon>
        <taxon>Coleofasciculales</taxon>
        <taxon>Coleofasciculaceae</taxon>
        <taxon>Coleofasciculus</taxon>
    </lineage>
</organism>
<reference evidence="1 2" key="1">
    <citation type="submission" date="2008-07" db="EMBL/GenBank/DDBJ databases">
        <authorList>
            <person name="Tandeau de Marsac N."/>
            <person name="Ferriera S."/>
            <person name="Johnson J."/>
            <person name="Kravitz S."/>
            <person name="Beeson K."/>
            <person name="Sutton G."/>
            <person name="Rogers Y.-H."/>
            <person name="Friedman R."/>
            <person name="Frazier M."/>
            <person name="Venter J.C."/>
        </authorList>
    </citation>
    <scope>NUCLEOTIDE SEQUENCE [LARGE SCALE GENOMIC DNA]</scope>
    <source>
        <strain evidence="1 2">PCC 7420</strain>
    </source>
</reference>
<accession>B4VYC8</accession>
<dbReference type="RefSeq" id="WP_006103865.1">
    <property type="nucleotide sequence ID" value="NZ_DS989860.1"/>
</dbReference>
<evidence type="ECO:0000313" key="2">
    <source>
        <dbReference type="Proteomes" id="UP000003835"/>
    </source>
</evidence>
<gene>
    <name evidence="1" type="ORF">MC7420_2682</name>
</gene>
<dbReference type="Proteomes" id="UP000003835">
    <property type="component" value="Unassembled WGS sequence"/>
</dbReference>
<proteinExistence type="predicted"/>
<protein>
    <submittedName>
        <fullName evidence="1">Uncharacterized protein</fullName>
    </submittedName>
</protein>
<evidence type="ECO:0000313" key="1">
    <source>
        <dbReference type="EMBL" id="EDX73064.1"/>
    </source>
</evidence>
<sequence length="42" mass="4860">MARLYQMMLWGLDRRPKADPSSIDPSPIKQFAILIFSPSFPH</sequence>
<dbReference type="HOGENOM" id="CLU_3249932_0_0_3"/>
<keyword evidence="2" id="KW-1185">Reference proteome</keyword>
<dbReference type="AlphaFoldDB" id="B4VYC8"/>
<dbReference type="EMBL" id="DS989860">
    <property type="protein sequence ID" value="EDX73064.1"/>
    <property type="molecule type" value="Genomic_DNA"/>
</dbReference>
<name>B4VYC8_9CYAN</name>